<dbReference type="RefSeq" id="WP_183561866.1">
    <property type="nucleotide sequence ID" value="NZ_CBCSLB010000003.1"/>
</dbReference>
<name>A0A7W5C8Q2_9BACL</name>
<dbReference type="InterPro" id="IPR011335">
    <property type="entry name" value="Restrct_endonuc-II-like"/>
</dbReference>
<dbReference type="Proteomes" id="UP000518605">
    <property type="component" value="Unassembled WGS sequence"/>
</dbReference>
<dbReference type="EMBL" id="JACHXW010000005">
    <property type="protein sequence ID" value="MBB3152194.1"/>
    <property type="molecule type" value="Genomic_DNA"/>
</dbReference>
<accession>A0A7W5C8Q2</accession>
<reference evidence="1 2" key="1">
    <citation type="submission" date="2020-08" db="EMBL/GenBank/DDBJ databases">
        <title>Genomic Encyclopedia of Type Strains, Phase III (KMG-III): the genomes of soil and plant-associated and newly described type strains.</title>
        <authorList>
            <person name="Whitman W."/>
        </authorList>
    </citation>
    <scope>NUCLEOTIDE SEQUENCE [LARGE SCALE GENOMIC DNA]</scope>
    <source>
        <strain evidence="1 2">CECT 8234</strain>
    </source>
</reference>
<evidence type="ECO:0000313" key="2">
    <source>
        <dbReference type="Proteomes" id="UP000518605"/>
    </source>
</evidence>
<protein>
    <recommendedName>
        <fullName evidence="3">NERD domain-containing protein</fullName>
    </recommendedName>
</protein>
<dbReference type="SUPFAM" id="SSF52980">
    <property type="entry name" value="Restriction endonuclease-like"/>
    <property type="match status" value="1"/>
</dbReference>
<organism evidence="1 2">
    <name type="scientific">Paenibacillus endophyticus</name>
    <dbReference type="NCBI Taxonomy" id="1294268"/>
    <lineage>
        <taxon>Bacteria</taxon>
        <taxon>Bacillati</taxon>
        <taxon>Bacillota</taxon>
        <taxon>Bacilli</taxon>
        <taxon>Bacillales</taxon>
        <taxon>Paenibacillaceae</taxon>
        <taxon>Paenibacillus</taxon>
    </lineage>
</organism>
<comment type="caution">
    <text evidence="1">The sequence shown here is derived from an EMBL/GenBank/DDBJ whole genome shotgun (WGS) entry which is preliminary data.</text>
</comment>
<proteinExistence type="predicted"/>
<evidence type="ECO:0000313" key="1">
    <source>
        <dbReference type="EMBL" id="MBB3152194.1"/>
    </source>
</evidence>
<keyword evidence="2" id="KW-1185">Reference proteome</keyword>
<dbReference type="AlphaFoldDB" id="A0A7W5C8Q2"/>
<evidence type="ECO:0008006" key="3">
    <source>
        <dbReference type="Google" id="ProtNLM"/>
    </source>
</evidence>
<gene>
    <name evidence="1" type="ORF">FHS16_002240</name>
</gene>
<sequence>MWGELPYLKDLLSSKKYNQAAKHMKTAITEGIQKGEHTEIIRFLRHEMLLLNTSSDSNQTSLFCNQLMKHCLDHGLDIIEYAEQCKILNEELDWYGEQYNQIVREMHALDPITALHVILATFENLNQYLLSNKPDDLERIFYSSYVYGMEADYESGITALNVLLKLWINSCHSERFRGRFKELPYVAEGFKDLRTKLAPIIRSLNYLNWLCKEVSLHHVTMNIQVSEVIFTIHDKSEYIHYKLPFIRDTARMQNALYHFPSIKGRFNWKKEEIDYAKIIQIKESGDDFKLKFGDDTFFEALKQSTELAYQSYLLIIGDMYIHNLHQLKIKDKSVSVMELFFFYNLIRTMGLIYFEATKHFMETIKKEARAPYLIINKKEIAELFSPILSKLFKREFTQLDVNQMIALLTFGSNDIFDLYYKPLIVSGNNVALIPSLFMMNNFAKTFLHHMNALGVNLSDRGDDFEKVMRERFSNNGFKVYPEQWPYAYKYEGKTIKGDIDLIAKKGKYLYLGQLKNRLEPLEPKDYRGADKKINQGISQAEQSELYVKRNQEEFCANFGITLEELDELIIKPFVLVSCFYGSGQVIHNIPVTDASALTRFFDEGEIRAYRGQNEPYSRTLRTTGEVLPNEFNAFLLKPYFLEEEIYGIQLGTHHAYPIRDRKFVLGLDDDLEKLIANSFMAKAYEHFEKVGANTMEDKN</sequence>